<name>A0A1M6ASS6_9VIBR</name>
<dbReference type="Pfam" id="PF06092">
    <property type="entry name" value="DUF943"/>
    <property type="match status" value="1"/>
</dbReference>
<evidence type="ECO:0000313" key="2">
    <source>
        <dbReference type="Proteomes" id="UP000184608"/>
    </source>
</evidence>
<dbReference type="AlphaFoldDB" id="A0A1M6ASS6"/>
<dbReference type="EMBL" id="FQXZ01000039">
    <property type="protein sequence ID" value="SHI39283.1"/>
    <property type="molecule type" value="Genomic_DNA"/>
</dbReference>
<reference evidence="1 2" key="1">
    <citation type="submission" date="2016-11" db="EMBL/GenBank/DDBJ databases">
        <authorList>
            <person name="Jaros S."/>
            <person name="Januszkiewicz K."/>
            <person name="Wedrychowicz H."/>
        </authorList>
    </citation>
    <scope>NUCLEOTIDE SEQUENCE [LARGE SCALE GENOMIC DNA]</scope>
    <source>
        <strain evidence="1 2">CECT 7868</strain>
    </source>
</reference>
<organism evidence="1 2">
    <name type="scientific">Vibrio aerogenes CECT 7868</name>
    <dbReference type="NCBI Taxonomy" id="1216006"/>
    <lineage>
        <taxon>Bacteria</taxon>
        <taxon>Pseudomonadati</taxon>
        <taxon>Pseudomonadota</taxon>
        <taxon>Gammaproteobacteria</taxon>
        <taxon>Vibrionales</taxon>
        <taxon>Vibrionaceae</taxon>
        <taxon>Vibrio</taxon>
    </lineage>
</organism>
<proteinExistence type="predicted"/>
<dbReference type="STRING" id="1216006.VA7868_03652"/>
<accession>A0A1M6ASS6</accession>
<gene>
    <name evidence="1" type="ORF">VA7868_03652</name>
</gene>
<dbReference type="InterPro" id="IPR010351">
    <property type="entry name" value="DUF943"/>
</dbReference>
<keyword evidence="2" id="KW-1185">Reference proteome</keyword>
<protein>
    <submittedName>
        <fullName evidence="1">Uncharacterized protein</fullName>
    </submittedName>
</protein>
<dbReference type="Proteomes" id="UP000184608">
    <property type="component" value="Unassembled WGS sequence"/>
</dbReference>
<evidence type="ECO:0000313" key="1">
    <source>
        <dbReference type="EMBL" id="SHI39283.1"/>
    </source>
</evidence>
<sequence length="105" mass="12334">MGVHQQGIWTNIVVKNFPLRFRNKIKWWEENKSSLQKKYEIPVPDAYGNYVISLWDIGSGYRKDTGTDQDSDLLCFNDMKTKANCIEKNKVFEVLRGWNGGLQYR</sequence>